<dbReference type="Pfam" id="PF09587">
    <property type="entry name" value="PGA_cap"/>
    <property type="match status" value="1"/>
</dbReference>
<dbReference type="InterPro" id="IPR052169">
    <property type="entry name" value="CW_Biosynth-Accessory"/>
</dbReference>
<keyword evidence="3" id="KW-0732">Signal</keyword>
<dbReference type="SUPFAM" id="SSF56300">
    <property type="entry name" value="Metallo-dependent phosphatases"/>
    <property type="match status" value="1"/>
</dbReference>
<dbReference type="InterPro" id="IPR019079">
    <property type="entry name" value="Capsule_synth_CapA"/>
</dbReference>
<proteinExistence type="inferred from homology"/>
<organism evidence="5 6">
    <name type="scientific">Brevibacillus ruminantium</name>
    <dbReference type="NCBI Taxonomy" id="2950604"/>
    <lineage>
        <taxon>Bacteria</taxon>
        <taxon>Bacillati</taxon>
        <taxon>Bacillota</taxon>
        <taxon>Bacilli</taxon>
        <taxon>Bacillales</taxon>
        <taxon>Paenibacillaceae</taxon>
        <taxon>Brevibacillus</taxon>
    </lineage>
</organism>
<evidence type="ECO:0000256" key="1">
    <source>
        <dbReference type="ARBA" id="ARBA00005662"/>
    </source>
</evidence>
<comment type="similarity">
    <text evidence="1">Belongs to the CapA family.</text>
</comment>
<sequence length="437" mass="48572">MKRCCSLWVVAALLWGTVGCAPGAGPSDQGTRPPVASTEQPSPVSGADPMPESLPPEESGENTEVPNAGTEPPLSRFPEQRITLMAVGDVMVHDEQLEAALLPDQVSYDFSPSFSHVAPIFQEADWVVGNLETTLAGRDMRFSGYPMFNSPDSLADTLKQIGFTAMTTANNHSMDRKEPGVLRTIEQLDRVGMLHTGTFRDETSRNQPLILTKDDFTMAVLAYTYGTNGIPIPQGKDYLVNLIDHELIKQDIARARETGADLVTVALHFGNEYQRMPSPKQKETAALCIQYGADLVLGAHPHVLQPYEWKTVTLENGQTHTGFIAYSLGNFISAQRREYKDVGAILKLTLFKGENGEAHVEQAEWIPTYVHYYRKNGKRQYVIYPVSQTLAAVQQGQKDPVLTKEVLAYLNRLDKEIQIHLDSLEKRKEKEKEKEAS</sequence>
<reference evidence="5" key="1">
    <citation type="submission" date="2022-06" db="EMBL/GenBank/DDBJ databases">
        <title>Genome sequencing of Brevibacillus sp. BB3-R1.</title>
        <authorList>
            <person name="Heo J."/>
            <person name="Lee D."/>
            <person name="Won M."/>
            <person name="Han B.-H."/>
            <person name="Hong S.-B."/>
            <person name="Kwon S.-W."/>
        </authorList>
    </citation>
    <scope>NUCLEOTIDE SEQUENCE</scope>
    <source>
        <strain evidence="5">BB3-R1</strain>
    </source>
</reference>
<dbReference type="PROSITE" id="PS51257">
    <property type="entry name" value="PROKAR_LIPOPROTEIN"/>
    <property type="match status" value="1"/>
</dbReference>
<feature type="chain" id="PRO_5047429627" evidence="3">
    <location>
        <begin position="21"/>
        <end position="437"/>
    </location>
</feature>
<dbReference type="PANTHER" id="PTHR33393:SF12">
    <property type="entry name" value="CAPSULE BIOSYNTHESIS PROTEIN CAPA"/>
    <property type="match status" value="1"/>
</dbReference>
<feature type="signal peptide" evidence="3">
    <location>
        <begin position="1"/>
        <end position="20"/>
    </location>
</feature>
<gene>
    <name evidence="5" type="ORF">NDK47_09750</name>
</gene>
<evidence type="ECO:0000313" key="6">
    <source>
        <dbReference type="Proteomes" id="UP001056500"/>
    </source>
</evidence>
<feature type="domain" description="Capsule synthesis protein CapA" evidence="4">
    <location>
        <begin position="83"/>
        <end position="335"/>
    </location>
</feature>
<name>A0ABY4WK70_9BACL</name>
<dbReference type="Gene3D" id="3.60.21.10">
    <property type="match status" value="1"/>
</dbReference>
<dbReference type="SMART" id="SM00854">
    <property type="entry name" value="PGA_cap"/>
    <property type="match status" value="1"/>
</dbReference>
<dbReference type="PANTHER" id="PTHR33393">
    <property type="entry name" value="POLYGLUTAMINE SYNTHESIS ACCESSORY PROTEIN RV0574C-RELATED"/>
    <property type="match status" value="1"/>
</dbReference>
<evidence type="ECO:0000256" key="3">
    <source>
        <dbReference type="SAM" id="SignalP"/>
    </source>
</evidence>
<feature type="region of interest" description="Disordered" evidence="2">
    <location>
        <begin position="25"/>
        <end position="77"/>
    </location>
</feature>
<dbReference type="RefSeq" id="WP_251874629.1">
    <property type="nucleotide sequence ID" value="NZ_CP098755.1"/>
</dbReference>
<evidence type="ECO:0000259" key="4">
    <source>
        <dbReference type="SMART" id="SM00854"/>
    </source>
</evidence>
<keyword evidence="6" id="KW-1185">Reference proteome</keyword>
<protein>
    <submittedName>
        <fullName evidence="5">CapA family protein</fullName>
    </submittedName>
</protein>
<dbReference type="Proteomes" id="UP001056500">
    <property type="component" value="Chromosome"/>
</dbReference>
<dbReference type="InterPro" id="IPR029052">
    <property type="entry name" value="Metallo-depent_PP-like"/>
</dbReference>
<accession>A0ABY4WK70</accession>
<evidence type="ECO:0000256" key="2">
    <source>
        <dbReference type="SAM" id="MobiDB-lite"/>
    </source>
</evidence>
<evidence type="ECO:0000313" key="5">
    <source>
        <dbReference type="EMBL" id="USG67530.1"/>
    </source>
</evidence>
<dbReference type="EMBL" id="CP098755">
    <property type="protein sequence ID" value="USG67530.1"/>
    <property type="molecule type" value="Genomic_DNA"/>
</dbReference>
<dbReference type="CDD" id="cd07381">
    <property type="entry name" value="MPP_CapA"/>
    <property type="match status" value="1"/>
</dbReference>